<evidence type="ECO:0000256" key="3">
    <source>
        <dbReference type="ARBA" id="ARBA00023274"/>
    </source>
</evidence>
<dbReference type="CDD" id="cd00392">
    <property type="entry name" value="Ribosomal_L13"/>
    <property type="match status" value="1"/>
</dbReference>
<dbReference type="Gene3D" id="3.90.1180.10">
    <property type="entry name" value="Ribosomal protein L13"/>
    <property type="match status" value="1"/>
</dbReference>
<keyword evidence="6" id="KW-1185">Reference proteome</keyword>
<dbReference type="InterPro" id="IPR005822">
    <property type="entry name" value="Ribosomal_uL13"/>
</dbReference>
<evidence type="ECO:0000256" key="1">
    <source>
        <dbReference type="ARBA" id="ARBA00006227"/>
    </source>
</evidence>
<comment type="similarity">
    <text evidence="1 4">Belongs to the universal ribosomal protein uL13 family.</text>
</comment>
<evidence type="ECO:0000313" key="6">
    <source>
        <dbReference type="Proteomes" id="UP000249949"/>
    </source>
</evidence>
<comment type="function">
    <text evidence="4">This protein is one of the early assembly proteins of the 50S ribosomal subunit, although it is not seen to bind rRNA by itself. It is important during the early stages of 50S assembly.</text>
</comment>
<sequence>MANGRLNRPAGRNSNTSKQEVVIRTDRPIVVDATNHIAGRLASNVAKLLLQGQRVTVINCEKIMMSGTRSNQIQEYREFLEINSIINYKHGPVHYRRPDTIIAKMIRQMLPFDRKPSGKLAFQRLRTYIGAPNDTKPLEKTQFEKALIKRAASNYTTLAEICRVIGWTE</sequence>
<dbReference type="EMBL" id="CP021324">
    <property type="protein sequence ID" value="ARS64914.1"/>
    <property type="molecule type" value="Genomic_DNA"/>
</dbReference>
<name>A0A2Z2HLW2_9ARCH</name>
<gene>
    <name evidence="4" type="primary">rpl13</name>
    <name evidence="5" type="ORF">NMSP_1300</name>
</gene>
<dbReference type="SUPFAM" id="SSF52161">
    <property type="entry name" value="Ribosomal protein L13"/>
    <property type="match status" value="1"/>
</dbReference>
<dbReference type="PANTHER" id="PTHR11545">
    <property type="entry name" value="RIBOSOMAL PROTEIN L13"/>
    <property type="match status" value="1"/>
</dbReference>
<protein>
    <recommendedName>
        <fullName evidence="4">Large ribosomal subunit protein uL13</fullName>
    </recommendedName>
</protein>
<keyword evidence="3 4" id="KW-0687">Ribonucleoprotein</keyword>
<dbReference type="Pfam" id="PF00572">
    <property type="entry name" value="Ribosomal_L13"/>
    <property type="match status" value="1"/>
</dbReference>
<dbReference type="GO" id="GO:0017148">
    <property type="term" value="P:negative regulation of translation"/>
    <property type="evidence" value="ECO:0007669"/>
    <property type="project" value="TreeGrafter"/>
</dbReference>
<dbReference type="GO" id="GO:0022625">
    <property type="term" value="C:cytosolic large ribosomal subunit"/>
    <property type="evidence" value="ECO:0007669"/>
    <property type="project" value="UniProtKB-UniRule"/>
</dbReference>
<keyword evidence="2 4" id="KW-0689">Ribosomal protein</keyword>
<dbReference type="NCBIfam" id="TIGR01077">
    <property type="entry name" value="L13_A_E"/>
    <property type="match status" value="1"/>
</dbReference>
<organism evidence="5 6">
    <name type="scientific">Candidatus Nitrosomarinus catalinensis</name>
    <dbReference type="NCBI Taxonomy" id="1898749"/>
    <lineage>
        <taxon>Archaea</taxon>
        <taxon>Nitrososphaerota</taxon>
        <taxon>Nitrososphaeria</taxon>
        <taxon>Nitrosopumilales</taxon>
        <taxon>Nitrosopumilaceae</taxon>
        <taxon>Candidatus Nitrosomarinus</taxon>
    </lineage>
</organism>
<dbReference type="GO" id="GO:0006412">
    <property type="term" value="P:translation"/>
    <property type="evidence" value="ECO:0007669"/>
    <property type="project" value="UniProtKB-UniRule"/>
</dbReference>
<dbReference type="PIRSF" id="PIRSF002181">
    <property type="entry name" value="Ribosomal_L13"/>
    <property type="match status" value="1"/>
</dbReference>
<evidence type="ECO:0000256" key="2">
    <source>
        <dbReference type="ARBA" id="ARBA00022980"/>
    </source>
</evidence>
<dbReference type="GO" id="GO:0003729">
    <property type="term" value="F:mRNA binding"/>
    <property type="evidence" value="ECO:0007669"/>
    <property type="project" value="TreeGrafter"/>
</dbReference>
<dbReference type="RefSeq" id="WP_086907953.1">
    <property type="nucleotide sequence ID" value="NZ_CP021324.1"/>
</dbReference>
<comment type="subunit">
    <text evidence="4">Part of the 50S ribosomal subunit.</text>
</comment>
<dbReference type="AlphaFoldDB" id="A0A2Z2HLW2"/>
<dbReference type="InterPro" id="IPR036899">
    <property type="entry name" value="Ribosomal_uL13_sf"/>
</dbReference>
<proteinExistence type="inferred from homology"/>
<dbReference type="InterPro" id="IPR005823">
    <property type="entry name" value="Ribosomal_uL13_bac-type"/>
</dbReference>
<dbReference type="InterPro" id="IPR005755">
    <property type="entry name" value="Ribosomal_uL13_euk/arc"/>
</dbReference>
<accession>A0A2Z2HLW2</accession>
<dbReference type="KEGG" id="nct:NMSP_1300"/>
<dbReference type="Proteomes" id="UP000249949">
    <property type="component" value="Chromosome"/>
</dbReference>
<dbReference type="OrthoDB" id="7668at2157"/>
<evidence type="ECO:0000313" key="5">
    <source>
        <dbReference type="EMBL" id="ARS64914.1"/>
    </source>
</evidence>
<reference evidence="5 6" key="1">
    <citation type="journal article" date="2017" name="Environ. Microbiol.">
        <title>Genome and epigenome of a novel marine Thaumarchaeota strain suggest viral infection, phosphorothioation DNA modification and multiple restriction systems.</title>
        <authorList>
            <person name="Ahlgren N.A."/>
            <person name="Chen Y."/>
            <person name="Needham D.M."/>
            <person name="Parada A.E."/>
            <person name="Sachdeva R."/>
            <person name="Trinh V."/>
            <person name="Chen T."/>
            <person name="Fuhrman J.A."/>
        </authorList>
    </citation>
    <scope>NUCLEOTIDE SEQUENCE [LARGE SCALE GENOMIC DNA]</scope>
    <source>
        <strain evidence="5 6">SPOT01</strain>
    </source>
</reference>
<dbReference type="HAMAP" id="MF_01366">
    <property type="entry name" value="Ribosomal_uL13"/>
    <property type="match status" value="1"/>
</dbReference>
<dbReference type="GeneID" id="32901748"/>
<dbReference type="GO" id="GO:0003735">
    <property type="term" value="F:structural constituent of ribosome"/>
    <property type="evidence" value="ECO:0007669"/>
    <property type="project" value="UniProtKB-UniRule"/>
</dbReference>
<evidence type="ECO:0000256" key="4">
    <source>
        <dbReference type="HAMAP-Rule" id="MF_01366"/>
    </source>
</evidence>
<dbReference type="PANTHER" id="PTHR11545:SF3">
    <property type="entry name" value="LARGE RIBOSOMAL SUBUNIT PROTEIN UL13"/>
    <property type="match status" value="1"/>
</dbReference>